<keyword evidence="5" id="KW-0479">Metal-binding</keyword>
<dbReference type="Pfam" id="PF01909">
    <property type="entry name" value="NTP_transf_2"/>
    <property type="match status" value="1"/>
</dbReference>
<keyword evidence="4" id="KW-0548">Nucleotidyltransferase</keyword>
<dbReference type="RefSeq" id="WP_317491029.1">
    <property type="nucleotide sequence ID" value="NZ_CP136051.1"/>
</dbReference>
<feature type="domain" description="Polymerase nucleotidyl transferase" evidence="10">
    <location>
        <begin position="20"/>
        <end position="98"/>
    </location>
</feature>
<keyword evidence="8" id="KW-0460">Magnesium</keyword>
<sequence length="100" mass="11531">MKLSSHHILEFITTHQPEIERFGVSKLGLFGSFVRNEQTPESDIDILVEYKPGTKSFDNFIGLIDYLESSLGRNIELVTPESLSPLIRPYIEKEIQYVQF</sequence>
<keyword evidence="3" id="KW-0808">Transferase</keyword>
<evidence type="ECO:0000313" key="11">
    <source>
        <dbReference type="EMBL" id="WOK08388.1"/>
    </source>
</evidence>
<evidence type="ECO:0000256" key="6">
    <source>
        <dbReference type="ARBA" id="ARBA00022741"/>
    </source>
</evidence>
<evidence type="ECO:0000313" key="12">
    <source>
        <dbReference type="Proteomes" id="UP001302349"/>
    </source>
</evidence>
<keyword evidence="2" id="KW-1277">Toxin-antitoxin system</keyword>
<evidence type="ECO:0000256" key="2">
    <source>
        <dbReference type="ARBA" id="ARBA00022649"/>
    </source>
</evidence>
<evidence type="ECO:0000256" key="3">
    <source>
        <dbReference type="ARBA" id="ARBA00022679"/>
    </source>
</evidence>
<dbReference type="CDD" id="cd05403">
    <property type="entry name" value="NT_KNTase_like"/>
    <property type="match status" value="1"/>
</dbReference>
<dbReference type="PANTHER" id="PTHR33571:SF14">
    <property type="entry name" value="PROTEIN ADENYLYLTRANSFERASE MJ0435-RELATED"/>
    <property type="match status" value="1"/>
</dbReference>
<dbReference type="PANTHER" id="PTHR33571">
    <property type="entry name" value="SSL8005 PROTEIN"/>
    <property type="match status" value="1"/>
</dbReference>
<comment type="similarity">
    <text evidence="9">Belongs to the MntA antitoxin family.</text>
</comment>
<evidence type="ECO:0000256" key="5">
    <source>
        <dbReference type="ARBA" id="ARBA00022723"/>
    </source>
</evidence>
<dbReference type="SUPFAM" id="SSF81301">
    <property type="entry name" value="Nucleotidyltransferase"/>
    <property type="match status" value="1"/>
</dbReference>
<evidence type="ECO:0000256" key="7">
    <source>
        <dbReference type="ARBA" id="ARBA00022840"/>
    </source>
</evidence>
<dbReference type="Gene3D" id="3.30.460.10">
    <property type="entry name" value="Beta Polymerase, domain 2"/>
    <property type="match status" value="1"/>
</dbReference>
<keyword evidence="6" id="KW-0547">Nucleotide-binding</keyword>
<dbReference type="InterPro" id="IPR052038">
    <property type="entry name" value="Type-VII_TA_antitoxin"/>
</dbReference>
<evidence type="ECO:0000256" key="1">
    <source>
        <dbReference type="ARBA" id="ARBA00001946"/>
    </source>
</evidence>
<organism evidence="11 12">
    <name type="scientific">Imperialibacter roseus</name>
    <dbReference type="NCBI Taxonomy" id="1324217"/>
    <lineage>
        <taxon>Bacteria</taxon>
        <taxon>Pseudomonadati</taxon>
        <taxon>Bacteroidota</taxon>
        <taxon>Cytophagia</taxon>
        <taxon>Cytophagales</taxon>
        <taxon>Flammeovirgaceae</taxon>
        <taxon>Imperialibacter</taxon>
    </lineage>
</organism>
<dbReference type="Proteomes" id="UP001302349">
    <property type="component" value="Chromosome"/>
</dbReference>
<protein>
    <submittedName>
        <fullName evidence="11">Nucleotidyltransferase family protein</fullName>
    </submittedName>
</protein>
<evidence type="ECO:0000256" key="4">
    <source>
        <dbReference type="ARBA" id="ARBA00022695"/>
    </source>
</evidence>
<keyword evidence="7" id="KW-0067">ATP-binding</keyword>
<name>A0ABZ0ITL9_9BACT</name>
<evidence type="ECO:0000259" key="10">
    <source>
        <dbReference type="Pfam" id="PF01909"/>
    </source>
</evidence>
<evidence type="ECO:0000256" key="9">
    <source>
        <dbReference type="ARBA" id="ARBA00038276"/>
    </source>
</evidence>
<gene>
    <name evidence="11" type="ORF">RT717_07015</name>
</gene>
<proteinExistence type="inferred from homology"/>
<dbReference type="EMBL" id="CP136051">
    <property type="protein sequence ID" value="WOK08388.1"/>
    <property type="molecule type" value="Genomic_DNA"/>
</dbReference>
<keyword evidence="12" id="KW-1185">Reference proteome</keyword>
<comment type="cofactor">
    <cofactor evidence="1">
        <name>Mg(2+)</name>
        <dbReference type="ChEBI" id="CHEBI:18420"/>
    </cofactor>
</comment>
<dbReference type="InterPro" id="IPR002934">
    <property type="entry name" value="Polymerase_NTP_transf_dom"/>
</dbReference>
<evidence type="ECO:0000256" key="8">
    <source>
        <dbReference type="ARBA" id="ARBA00022842"/>
    </source>
</evidence>
<reference evidence="11 12" key="1">
    <citation type="journal article" date="2023" name="Microbiol. Resour. Announc.">
        <title>Complete Genome Sequence of Imperialibacter roseus strain P4T.</title>
        <authorList>
            <person name="Tizabi D.R."/>
            <person name="Bachvaroff T."/>
            <person name="Hill R.T."/>
        </authorList>
    </citation>
    <scope>NUCLEOTIDE SEQUENCE [LARGE SCALE GENOMIC DNA]</scope>
    <source>
        <strain evidence="11 12">P4T</strain>
    </source>
</reference>
<accession>A0ABZ0ITL9</accession>
<dbReference type="InterPro" id="IPR043519">
    <property type="entry name" value="NT_sf"/>
</dbReference>